<dbReference type="SUPFAM" id="SSF53613">
    <property type="entry name" value="Ribokinase-like"/>
    <property type="match status" value="1"/>
</dbReference>
<accession>A0A4R8WH89</accession>
<name>A0A4R8WH89_9MICO</name>
<keyword evidence="2 4" id="KW-0808">Transferase</keyword>
<comment type="caution">
    <text evidence="6">The sequence shown here is derived from an EMBL/GenBank/DDBJ whole genome shotgun (WGS) entry which is preliminary data.</text>
</comment>
<evidence type="ECO:0000313" key="7">
    <source>
        <dbReference type="Proteomes" id="UP000297643"/>
    </source>
</evidence>
<evidence type="ECO:0000259" key="5">
    <source>
        <dbReference type="Pfam" id="PF00294"/>
    </source>
</evidence>
<dbReference type="RefSeq" id="WP_134506772.1">
    <property type="nucleotide sequence ID" value="NZ_SOFM01000007.1"/>
</dbReference>
<dbReference type="InterPro" id="IPR011611">
    <property type="entry name" value="PfkB_dom"/>
</dbReference>
<protein>
    <submittedName>
        <fullName evidence="6">Carbohydrate kinase family protein</fullName>
    </submittedName>
</protein>
<evidence type="ECO:0000313" key="6">
    <source>
        <dbReference type="EMBL" id="TFC07458.1"/>
    </source>
</evidence>
<keyword evidence="3 4" id="KW-0418">Kinase</keyword>
<evidence type="ECO:0000256" key="4">
    <source>
        <dbReference type="RuleBase" id="RU003704"/>
    </source>
</evidence>
<evidence type="ECO:0000256" key="3">
    <source>
        <dbReference type="ARBA" id="ARBA00022777"/>
    </source>
</evidence>
<dbReference type="Proteomes" id="UP000297643">
    <property type="component" value="Unassembled WGS sequence"/>
</dbReference>
<proteinExistence type="inferred from homology"/>
<dbReference type="AlphaFoldDB" id="A0A4R8WH89"/>
<keyword evidence="7" id="KW-1185">Reference proteome</keyword>
<dbReference type="InterPro" id="IPR002173">
    <property type="entry name" value="Carboh/pur_kinase_PfkB_CS"/>
</dbReference>
<evidence type="ECO:0000256" key="2">
    <source>
        <dbReference type="ARBA" id="ARBA00022679"/>
    </source>
</evidence>
<dbReference type="GO" id="GO:0016301">
    <property type="term" value="F:kinase activity"/>
    <property type="evidence" value="ECO:0007669"/>
    <property type="project" value="UniProtKB-KW"/>
</dbReference>
<gene>
    <name evidence="6" type="ORF">E3O32_02835</name>
</gene>
<dbReference type="PANTHER" id="PTHR42774:SF3">
    <property type="entry name" value="KETOHEXOKINASE"/>
    <property type="match status" value="1"/>
</dbReference>
<comment type="similarity">
    <text evidence="1 4">Belongs to the carbohydrate kinase PfkB family.</text>
</comment>
<dbReference type="PRINTS" id="PR00990">
    <property type="entry name" value="RIBOKINASE"/>
</dbReference>
<feature type="domain" description="Carbohydrate kinase PfkB" evidence="5">
    <location>
        <begin position="6"/>
        <end position="304"/>
    </location>
</feature>
<dbReference type="InterPro" id="IPR002139">
    <property type="entry name" value="Ribo/fructo_kinase"/>
</dbReference>
<dbReference type="PANTHER" id="PTHR42774">
    <property type="entry name" value="PHOSPHOTRANSFERASE SYSTEM TRANSPORT PROTEIN"/>
    <property type="match status" value="1"/>
</dbReference>
<dbReference type="PROSITE" id="PS00584">
    <property type="entry name" value="PFKB_KINASES_2"/>
    <property type="match status" value="1"/>
</dbReference>
<evidence type="ECO:0000256" key="1">
    <source>
        <dbReference type="ARBA" id="ARBA00010688"/>
    </source>
</evidence>
<organism evidence="6 7">
    <name type="scientific">Cryobacterium mannosilyticum</name>
    <dbReference type="NCBI Taxonomy" id="1259190"/>
    <lineage>
        <taxon>Bacteria</taxon>
        <taxon>Bacillati</taxon>
        <taxon>Actinomycetota</taxon>
        <taxon>Actinomycetes</taxon>
        <taxon>Micrococcales</taxon>
        <taxon>Microbacteriaceae</taxon>
        <taxon>Cryobacterium</taxon>
    </lineage>
</organism>
<sequence length="314" mass="32343">MPSLFQVVCVGVVTIDALALVDRYPAADERVVGDQIAIVGGGPAANAAVVLARQGIPVAFVGRVGADSAGEQAVRLLELEGVDVSGVMRDAATPTQASCVVVSTENKTRAISTLAVPPLPSLAEMGSRAVELVRSAEWVHTDHLGFGPVADLLSTMSPSDRPRLAVDAGNQVAALDVSLLDLYIPTTTSLAAQYGQPDTDHGVEEAARLALAEGARAVVATNGSEGSTAWWSAQFAPGREPGRVHVSAATGIDILSTLGAGDVFHGALLSALCRGLDWPEALRQSNDTAALSCRALDGRSAVPTLDELLTLSPR</sequence>
<dbReference type="InterPro" id="IPR029056">
    <property type="entry name" value="Ribokinase-like"/>
</dbReference>
<dbReference type="InterPro" id="IPR052562">
    <property type="entry name" value="Ketohexokinase-related"/>
</dbReference>
<dbReference type="EMBL" id="SOFM01000007">
    <property type="protein sequence ID" value="TFC07458.1"/>
    <property type="molecule type" value="Genomic_DNA"/>
</dbReference>
<dbReference type="Pfam" id="PF00294">
    <property type="entry name" value="PfkB"/>
    <property type="match status" value="1"/>
</dbReference>
<reference evidence="6 7" key="1">
    <citation type="submission" date="2019-03" db="EMBL/GenBank/DDBJ databases">
        <title>Genomics of glacier-inhabiting Cryobacterium strains.</title>
        <authorList>
            <person name="Liu Q."/>
            <person name="Xin Y.-H."/>
        </authorList>
    </citation>
    <scope>NUCLEOTIDE SEQUENCE [LARGE SCALE GENOMIC DNA]</scope>
    <source>
        <strain evidence="6 7">RHLT2-21</strain>
    </source>
</reference>
<dbReference type="Gene3D" id="3.40.1190.20">
    <property type="match status" value="1"/>
</dbReference>